<reference evidence="1 2" key="1">
    <citation type="journal article" date="2019" name="Nat. Ecol. Evol.">
        <title>Megaphylogeny resolves global patterns of mushroom evolution.</title>
        <authorList>
            <person name="Varga T."/>
            <person name="Krizsan K."/>
            <person name="Foldi C."/>
            <person name="Dima B."/>
            <person name="Sanchez-Garcia M."/>
            <person name="Sanchez-Ramirez S."/>
            <person name="Szollosi G.J."/>
            <person name="Szarkandi J.G."/>
            <person name="Papp V."/>
            <person name="Albert L."/>
            <person name="Andreopoulos W."/>
            <person name="Angelini C."/>
            <person name="Antonin V."/>
            <person name="Barry K.W."/>
            <person name="Bougher N.L."/>
            <person name="Buchanan P."/>
            <person name="Buyck B."/>
            <person name="Bense V."/>
            <person name="Catcheside P."/>
            <person name="Chovatia M."/>
            <person name="Cooper J."/>
            <person name="Damon W."/>
            <person name="Desjardin D."/>
            <person name="Finy P."/>
            <person name="Geml J."/>
            <person name="Haridas S."/>
            <person name="Hughes K."/>
            <person name="Justo A."/>
            <person name="Karasinski D."/>
            <person name="Kautmanova I."/>
            <person name="Kiss B."/>
            <person name="Kocsube S."/>
            <person name="Kotiranta H."/>
            <person name="LaButti K.M."/>
            <person name="Lechner B.E."/>
            <person name="Liimatainen K."/>
            <person name="Lipzen A."/>
            <person name="Lukacs Z."/>
            <person name="Mihaltcheva S."/>
            <person name="Morgado L.N."/>
            <person name="Niskanen T."/>
            <person name="Noordeloos M.E."/>
            <person name="Ohm R.A."/>
            <person name="Ortiz-Santana B."/>
            <person name="Ovrebo C."/>
            <person name="Racz N."/>
            <person name="Riley R."/>
            <person name="Savchenko A."/>
            <person name="Shiryaev A."/>
            <person name="Soop K."/>
            <person name="Spirin V."/>
            <person name="Szebenyi C."/>
            <person name="Tomsovsky M."/>
            <person name="Tulloss R.E."/>
            <person name="Uehling J."/>
            <person name="Grigoriev I.V."/>
            <person name="Vagvolgyi C."/>
            <person name="Papp T."/>
            <person name="Martin F.M."/>
            <person name="Miettinen O."/>
            <person name="Hibbett D.S."/>
            <person name="Nagy L.G."/>
        </authorList>
    </citation>
    <scope>NUCLEOTIDE SEQUENCE [LARGE SCALE GENOMIC DNA]</scope>
    <source>
        <strain evidence="1 2">CBS 962.96</strain>
    </source>
</reference>
<gene>
    <name evidence="1" type="ORF">K435DRAFT_26913</name>
</gene>
<sequence length="471" mass="53092">MDDIPAEIFSRIFEIGVHQWGIGFLPPLCLTCRQWYSVIETTPRLWGILVLRKKMNFETFHAQMRKAKASPLSVTVMPNATRCYPHSALSNLATSWVYANIPLSVLKQTNWNDLSALETLVLRGDGELVPDPEIVDSFFQNDTSRPKSALRSLSVKDVPFPWIRGMLSSYISHFQMTGRTQGIHPYWMVVRERPCNRISETFGCLSLIPNVAILSLANLNHCRCHPYSGSLVHLDQLTVLELNKVSNFSAILSKIRAPALQSLSITSSPSDELRTSYYYSYYNTYTSDNDTSDNDSAIKIPFSTVFAEWSHSGSLPSQLTDLELNHCLTRAELPYLIRWLRRLPRLSRFTIGLDSTVLDGGLTEDCDIFRALSVPYRLNNDTEGQGSEAWLCPALVQLCVEAQEVRVADLLAIAQARNVPSTTRDLQQTPGKLRCIYAAICYNGSEKEVEELRNLVEEMACRCFGCQLTMA</sequence>
<proteinExistence type="predicted"/>
<dbReference type="EMBL" id="ML179134">
    <property type="protein sequence ID" value="THU98556.1"/>
    <property type="molecule type" value="Genomic_DNA"/>
</dbReference>
<evidence type="ECO:0000313" key="1">
    <source>
        <dbReference type="EMBL" id="THU98556.1"/>
    </source>
</evidence>
<accession>A0A4S8M870</accession>
<dbReference type="AlphaFoldDB" id="A0A4S8M870"/>
<organism evidence="1 2">
    <name type="scientific">Dendrothele bispora (strain CBS 962.96)</name>
    <dbReference type="NCBI Taxonomy" id="1314807"/>
    <lineage>
        <taxon>Eukaryota</taxon>
        <taxon>Fungi</taxon>
        <taxon>Dikarya</taxon>
        <taxon>Basidiomycota</taxon>
        <taxon>Agaricomycotina</taxon>
        <taxon>Agaricomycetes</taxon>
        <taxon>Agaricomycetidae</taxon>
        <taxon>Agaricales</taxon>
        <taxon>Agaricales incertae sedis</taxon>
        <taxon>Dendrothele</taxon>
    </lineage>
</organism>
<keyword evidence="2" id="KW-1185">Reference proteome</keyword>
<evidence type="ECO:0000313" key="2">
    <source>
        <dbReference type="Proteomes" id="UP000297245"/>
    </source>
</evidence>
<protein>
    <submittedName>
        <fullName evidence="1">Uncharacterized protein</fullName>
    </submittedName>
</protein>
<dbReference type="Proteomes" id="UP000297245">
    <property type="component" value="Unassembled WGS sequence"/>
</dbReference>
<dbReference type="OrthoDB" id="3062612at2759"/>
<name>A0A4S8M870_DENBC</name>